<dbReference type="AlphaFoldDB" id="A0A1I2I298"/>
<dbReference type="Pfam" id="PF00590">
    <property type="entry name" value="TP_methylase"/>
    <property type="match status" value="1"/>
</dbReference>
<evidence type="ECO:0000256" key="1">
    <source>
        <dbReference type="ARBA" id="ARBA00022490"/>
    </source>
</evidence>
<keyword evidence="5" id="KW-0949">S-adenosyl-L-methionine</keyword>
<name>A0A1I2I298_9BACT</name>
<evidence type="ECO:0000256" key="4">
    <source>
        <dbReference type="ARBA" id="ARBA00022679"/>
    </source>
</evidence>
<keyword evidence="3 7" id="KW-0489">Methyltransferase</keyword>
<dbReference type="GO" id="GO:0008168">
    <property type="term" value="F:methyltransferase activity"/>
    <property type="evidence" value="ECO:0007669"/>
    <property type="project" value="UniProtKB-KW"/>
</dbReference>
<keyword evidence="1" id="KW-0963">Cytoplasm</keyword>
<evidence type="ECO:0000256" key="5">
    <source>
        <dbReference type="ARBA" id="ARBA00022691"/>
    </source>
</evidence>
<sequence length="236" mass="26892">MKLYLIPIPLSENSLHTLSPQIKEVILVTDYYFVEEIRTARRFISSLKTGRDISQMTFFELNKKTEIKEVGENFKKIPSGANVGLMSEAGCPAVADPGSLAVNYAHKHHIQVIPLVGPSSILLALMASGLNGQSFAFQGYLPIEKNNREKVIKTLEKESKQKRQTQIFIETPYRNNSMLESLIEHLWEETYLCVASNLTCENEYIKTKKVKEWKNEKVKKLLPDLHKQPTVFLLLA</sequence>
<dbReference type="Gene3D" id="3.40.1010.10">
    <property type="entry name" value="Cobalt-precorrin-4 Transmethylase, Domain 1"/>
    <property type="match status" value="1"/>
</dbReference>
<dbReference type="OrthoDB" id="7061662at2"/>
<keyword evidence="8" id="KW-1185">Reference proteome</keyword>
<dbReference type="EMBL" id="FONY01000028">
    <property type="protein sequence ID" value="SFF36529.1"/>
    <property type="molecule type" value="Genomic_DNA"/>
</dbReference>
<dbReference type="InterPro" id="IPR014777">
    <property type="entry name" value="4pyrrole_Mease_sub1"/>
</dbReference>
<evidence type="ECO:0000256" key="3">
    <source>
        <dbReference type="ARBA" id="ARBA00022603"/>
    </source>
</evidence>
<organism evidence="7 8">
    <name type="scientific">Thermoflexibacter ruber</name>
    <dbReference type="NCBI Taxonomy" id="1003"/>
    <lineage>
        <taxon>Bacteria</taxon>
        <taxon>Pseudomonadati</taxon>
        <taxon>Bacteroidota</taxon>
        <taxon>Cytophagia</taxon>
        <taxon>Cytophagales</taxon>
        <taxon>Thermoflexibacteraceae</taxon>
        <taxon>Thermoflexibacter</taxon>
    </lineage>
</organism>
<dbReference type="PANTHER" id="PTHR46111">
    <property type="entry name" value="RIBOSOMAL RNA SMALL SUBUNIT METHYLTRANSFERASE I"/>
    <property type="match status" value="1"/>
</dbReference>
<dbReference type="Proteomes" id="UP000199513">
    <property type="component" value="Unassembled WGS sequence"/>
</dbReference>
<dbReference type="InterPro" id="IPR000878">
    <property type="entry name" value="4pyrrol_Mease"/>
</dbReference>
<dbReference type="STRING" id="1003.SAMN04488541_102852"/>
<dbReference type="CDD" id="cd11649">
    <property type="entry name" value="RsmI_like"/>
    <property type="match status" value="1"/>
</dbReference>
<dbReference type="GO" id="GO:0006364">
    <property type="term" value="P:rRNA processing"/>
    <property type="evidence" value="ECO:0007669"/>
    <property type="project" value="UniProtKB-KW"/>
</dbReference>
<dbReference type="GO" id="GO:0032259">
    <property type="term" value="P:methylation"/>
    <property type="evidence" value="ECO:0007669"/>
    <property type="project" value="UniProtKB-KW"/>
</dbReference>
<dbReference type="Gene3D" id="3.30.950.10">
    <property type="entry name" value="Methyltransferase, Cobalt-precorrin-4 Transmethylase, Domain 2"/>
    <property type="match status" value="1"/>
</dbReference>
<dbReference type="PIRSF" id="PIRSF005917">
    <property type="entry name" value="MTase_YraL"/>
    <property type="match status" value="1"/>
</dbReference>
<dbReference type="InterPro" id="IPR014776">
    <property type="entry name" value="4pyrrole_Mease_sub2"/>
</dbReference>
<dbReference type="InterPro" id="IPR035996">
    <property type="entry name" value="4pyrrol_Methylase_sf"/>
</dbReference>
<evidence type="ECO:0000256" key="2">
    <source>
        <dbReference type="ARBA" id="ARBA00022552"/>
    </source>
</evidence>
<dbReference type="RefSeq" id="WP_091548232.1">
    <property type="nucleotide sequence ID" value="NZ_FONY01000028.1"/>
</dbReference>
<dbReference type="InterPro" id="IPR008189">
    <property type="entry name" value="rRNA_ssu_MeTfrase_I"/>
</dbReference>
<reference evidence="8" key="1">
    <citation type="submission" date="2016-10" db="EMBL/GenBank/DDBJ databases">
        <authorList>
            <person name="Varghese N."/>
            <person name="Submissions S."/>
        </authorList>
    </citation>
    <scope>NUCLEOTIDE SEQUENCE [LARGE SCALE GENOMIC DNA]</scope>
    <source>
        <strain>GEY</strain>
        <strain evidence="8">DSM 9560</strain>
    </source>
</reference>
<dbReference type="PANTHER" id="PTHR46111:SF2">
    <property type="entry name" value="SAM-DEPENDENT METHYLTRANSFERASE"/>
    <property type="match status" value="1"/>
</dbReference>
<accession>A0A1I2I298</accession>
<dbReference type="SUPFAM" id="SSF53790">
    <property type="entry name" value="Tetrapyrrole methylase"/>
    <property type="match status" value="1"/>
</dbReference>
<gene>
    <name evidence="7" type="ORF">SAMN04488541_102852</name>
</gene>
<keyword evidence="2" id="KW-0698">rRNA processing</keyword>
<feature type="domain" description="Tetrapyrrole methylase" evidence="6">
    <location>
        <begin position="64"/>
        <end position="212"/>
    </location>
</feature>
<keyword evidence="4 7" id="KW-0808">Transferase</keyword>
<evidence type="ECO:0000313" key="8">
    <source>
        <dbReference type="Proteomes" id="UP000199513"/>
    </source>
</evidence>
<protein>
    <submittedName>
        <fullName evidence="7">16S rRNA (Cytidine1402-2'-O)-methyltransferase</fullName>
    </submittedName>
</protein>
<evidence type="ECO:0000313" key="7">
    <source>
        <dbReference type="EMBL" id="SFF36529.1"/>
    </source>
</evidence>
<evidence type="ECO:0000259" key="6">
    <source>
        <dbReference type="Pfam" id="PF00590"/>
    </source>
</evidence>
<proteinExistence type="predicted"/>